<proteinExistence type="predicted"/>
<dbReference type="InterPro" id="IPR001478">
    <property type="entry name" value="PDZ"/>
</dbReference>
<accession>A0ABN7RZ48</accession>
<dbReference type="InterPro" id="IPR041489">
    <property type="entry name" value="PDZ_6"/>
</dbReference>
<dbReference type="PROSITE" id="PS50106">
    <property type="entry name" value="PDZ"/>
    <property type="match status" value="1"/>
</dbReference>
<dbReference type="SUPFAM" id="SSF48065">
    <property type="entry name" value="DBL homology domain (DH-domain)"/>
    <property type="match status" value="1"/>
</dbReference>
<feature type="region of interest" description="Disordered" evidence="1">
    <location>
        <begin position="1"/>
        <end position="23"/>
    </location>
</feature>
<dbReference type="Proteomes" id="UP001158576">
    <property type="component" value="Chromosome PAR"/>
</dbReference>
<feature type="compositionally biased region" description="Basic and acidic residues" evidence="1">
    <location>
        <begin position="990"/>
        <end position="1004"/>
    </location>
</feature>
<dbReference type="EMBL" id="OU015568">
    <property type="protein sequence ID" value="CAG5087329.1"/>
    <property type="molecule type" value="Genomic_DNA"/>
</dbReference>
<dbReference type="Pfam" id="PF17820">
    <property type="entry name" value="PDZ_6"/>
    <property type="match status" value="1"/>
</dbReference>
<feature type="compositionally biased region" description="Acidic residues" evidence="1">
    <location>
        <begin position="892"/>
        <end position="902"/>
    </location>
</feature>
<evidence type="ECO:0000313" key="5">
    <source>
        <dbReference type="Proteomes" id="UP001158576"/>
    </source>
</evidence>
<dbReference type="InterPro" id="IPR035899">
    <property type="entry name" value="DBL_dom_sf"/>
</dbReference>
<dbReference type="Gene3D" id="2.30.42.10">
    <property type="match status" value="1"/>
</dbReference>
<evidence type="ECO:0000259" key="2">
    <source>
        <dbReference type="PROSITE" id="PS50010"/>
    </source>
</evidence>
<dbReference type="InterPro" id="IPR036034">
    <property type="entry name" value="PDZ_sf"/>
</dbReference>
<dbReference type="Gene3D" id="1.20.900.10">
    <property type="entry name" value="Dbl homology (DH) domain"/>
    <property type="match status" value="1"/>
</dbReference>
<gene>
    <name evidence="4" type="ORF">OKIOD_LOCUS3076</name>
</gene>
<evidence type="ECO:0000259" key="3">
    <source>
        <dbReference type="PROSITE" id="PS50106"/>
    </source>
</evidence>
<dbReference type="PANTHER" id="PTHR45872">
    <property type="entry name" value="RHO GUANINE NUCLEOTIDE EXCHANGE FACTOR 2, ISOFORM D"/>
    <property type="match status" value="1"/>
</dbReference>
<protein>
    <submittedName>
        <fullName evidence="4">Oidioi.mRNA.OKI2018_I69.PAR.g11518.t1.cds</fullName>
    </submittedName>
</protein>
<dbReference type="PROSITE" id="PS50010">
    <property type="entry name" value="DH_2"/>
    <property type="match status" value="1"/>
</dbReference>
<evidence type="ECO:0000313" key="4">
    <source>
        <dbReference type="EMBL" id="CAG5087329.1"/>
    </source>
</evidence>
<feature type="region of interest" description="Disordered" evidence="1">
    <location>
        <begin position="878"/>
        <end position="1010"/>
    </location>
</feature>
<dbReference type="SUPFAM" id="SSF50156">
    <property type="entry name" value="PDZ domain-like"/>
    <property type="match status" value="1"/>
</dbReference>
<dbReference type="InterPro" id="IPR000219">
    <property type="entry name" value="DH_dom"/>
</dbReference>
<feature type="domain" description="PDZ" evidence="3">
    <location>
        <begin position="34"/>
        <end position="109"/>
    </location>
</feature>
<dbReference type="CDD" id="cd00136">
    <property type="entry name" value="PDZ_canonical"/>
    <property type="match status" value="1"/>
</dbReference>
<name>A0ABN7RZ48_OIKDI</name>
<feature type="region of interest" description="Disordered" evidence="1">
    <location>
        <begin position="432"/>
        <end position="454"/>
    </location>
</feature>
<organism evidence="4 5">
    <name type="scientific">Oikopleura dioica</name>
    <name type="common">Tunicate</name>
    <dbReference type="NCBI Taxonomy" id="34765"/>
    <lineage>
        <taxon>Eukaryota</taxon>
        <taxon>Metazoa</taxon>
        <taxon>Chordata</taxon>
        <taxon>Tunicata</taxon>
        <taxon>Appendicularia</taxon>
        <taxon>Copelata</taxon>
        <taxon>Oikopleuridae</taxon>
        <taxon>Oikopleura</taxon>
    </lineage>
</organism>
<dbReference type="Pfam" id="PF00621">
    <property type="entry name" value="RhoGEF"/>
    <property type="match status" value="1"/>
</dbReference>
<reference evidence="4 5" key="1">
    <citation type="submission" date="2021-04" db="EMBL/GenBank/DDBJ databases">
        <authorList>
            <person name="Bliznina A."/>
        </authorList>
    </citation>
    <scope>NUCLEOTIDE SEQUENCE [LARGE SCALE GENOMIC DNA]</scope>
</reference>
<keyword evidence="5" id="KW-1185">Reference proteome</keyword>
<feature type="domain" description="DH" evidence="2">
    <location>
        <begin position="505"/>
        <end position="710"/>
    </location>
</feature>
<dbReference type="SMART" id="SM00228">
    <property type="entry name" value="PDZ"/>
    <property type="match status" value="1"/>
</dbReference>
<dbReference type="SMART" id="SM00325">
    <property type="entry name" value="RhoGEF"/>
    <property type="match status" value="1"/>
</dbReference>
<dbReference type="PANTHER" id="PTHR45872:SF2">
    <property type="entry name" value="RHO GUANINE NUCLEOTIDE EXCHANGE FACTOR 2, ISOFORM D"/>
    <property type="match status" value="1"/>
</dbReference>
<evidence type="ECO:0000256" key="1">
    <source>
        <dbReference type="SAM" id="MobiDB-lite"/>
    </source>
</evidence>
<sequence length="1010" mass="115574">MNESLKGLAVPGVQRRPKSANIDSDTHLGYQQLTVIIRRDKIGFGLTFDGNGEIKSIEPDSPADREDIRVGDRLVRANGVRLDQLPHREVQRVLQDSRGHTELVLLRRTKSMDSRDLRHDISGPSHNAGHSLIEKKQRELFLVGAIEKEKEARAFLLSKLADCTDDESRARVNREYKESETKEDQYRRQLLSLGAASEGHGLKTLSLSQSFGLILYLFHRNALNKLLYRELYDLMLAAKKEKVDGLIDRIYRDCLSKEGGITLYETEQSSDEVEGGDTYSRDIEEAQHAIEEYKSRDDLDPKIALENLRSRVDQEVQNYFEEFEDHLQEEKIKNPGMKQPENDEILKLDDDFMQYIQNPTPQAEATIQVLWEVLRDKLPKNSVITREAKKRRTTSMFIPNMSNMSRSFSSISTAKESIKSLFSETRKARDKSASFHVTSPLMETPTVETPSRPLSMDQESIEQAEEPEIEITPEFQILPLVPWIHDVKQTHPDFDLSSVSKEEQGRQMVIHELINVHHNASAKVTFIKEIFKPKVLELTPLKEGDAVCESIFRNIHEAKDFFDDLRDQLEARKEEDGACIRGLGDILFAFFDLDCEHGKKFQSAMSNWVSRDSEFLNSMDKMKGMSGPDNDDPLGFFRAISSAEADPRLNRLKFGDIMMVIFQTLPRYPMLLAQLLKYTEKVGEELHEEKQLLNKAQNAIQLTVAEINKRAGEEQLLSRINQILQYQNVGDFRKYVAKIKDDDRDNIVLKNFGELKHHLDIHQIIKYGDCKVQAMLTRPGKKPADSDAMYFLLNEWLVFFIQNKKLFSILKMDRTFFVFPIKDVHIRQDQTNKNSVFLLHLQGLQYKLQLPSSDDASDLELTFKAQKALIVPPDTPRIAASQRISGGKVQDLENDEEEEEDSESLREAEQDAVPINISHRLDSGPPEPPPRRNRGGQGQNSSAHEVSSPLTSDAEEQEEEESSSRIPSRSSRARTTIRRPTTPTQDDFNEPSKTDLLEEHHDAIENILPT</sequence>